<dbReference type="Proteomes" id="UP000305067">
    <property type="component" value="Unassembled WGS sequence"/>
</dbReference>
<proteinExistence type="predicted"/>
<organism evidence="1 2">
    <name type="scientific">Pterulicium gracile</name>
    <dbReference type="NCBI Taxonomy" id="1884261"/>
    <lineage>
        <taxon>Eukaryota</taxon>
        <taxon>Fungi</taxon>
        <taxon>Dikarya</taxon>
        <taxon>Basidiomycota</taxon>
        <taxon>Agaricomycotina</taxon>
        <taxon>Agaricomycetes</taxon>
        <taxon>Agaricomycetidae</taxon>
        <taxon>Agaricales</taxon>
        <taxon>Pleurotineae</taxon>
        <taxon>Pterulaceae</taxon>
        <taxon>Pterulicium</taxon>
    </lineage>
</organism>
<protein>
    <submittedName>
        <fullName evidence="1">Uncharacterized protein</fullName>
    </submittedName>
</protein>
<sequence>MSGICAQTLTRGFLTSGMGIGNAFFTQNYSSRSPARTSWCCISEQSSASRHNARVLETHVSTTCRLHAVAPLCNSSPTIWVRITAPLAQRYSDRNERCSFHRLPRSLPSAFPSNAVRFYPDPFPPSNAKCSLPPCIITNLTFPSCFHSVGIVSHASFEMGYKAAERAYRLLSSVPVVLRSNPPHNQPTCSRLIGE</sequence>
<name>A0A5C3QMC2_9AGAR</name>
<keyword evidence="2" id="KW-1185">Reference proteome</keyword>
<evidence type="ECO:0000313" key="1">
    <source>
        <dbReference type="EMBL" id="TFL02677.1"/>
    </source>
</evidence>
<accession>A0A5C3QMC2</accession>
<evidence type="ECO:0000313" key="2">
    <source>
        <dbReference type="Proteomes" id="UP000305067"/>
    </source>
</evidence>
<dbReference type="AlphaFoldDB" id="A0A5C3QMC2"/>
<reference evidence="1 2" key="1">
    <citation type="journal article" date="2019" name="Nat. Ecol. Evol.">
        <title>Megaphylogeny resolves global patterns of mushroom evolution.</title>
        <authorList>
            <person name="Varga T."/>
            <person name="Krizsan K."/>
            <person name="Foldi C."/>
            <person name="Dima B."/>
            <person name="Sanchez-Garcia M."/>
            <person name="Sanchez-Ramirez S."/>
            <person name="Szollosi G.J."/>
            <person name="Szarkandi J.G."/>
            <person name="Papp V."/>
            <person name="Albert L."/>
            <person name="Andreopoulos W."/>
            <person name="Angelini C."/>
            <person name="Antonin V."/>
            <person name="Barry K.W."/>
            <person name="Bougher N.L."/>
            <person name="Buchanan P."/>
            <person name="Buyck B."/>
            <person name="Bense V."/>
            <person name="Catcheside P."/>
            <person name="Chovatia M."/>
            <person name="Cooper J."/>
            <person name="Damon W."/>
            <person name="Desjardin D."/>
            <person name="Finy P."/>
            <person name="Geml J."/>
            <person name="Haridas S."/>
            <person name="Hughes K."/>
            <person name="Justo A."/>
            <person name="Karasinski D."/>
            <person name="Kautmanova I."/>
            <person name="Kiss B."/>
            <person name="Kocsube S."/>
            <person name="Kotiranta H."/>
            <person name="LaButti K.M."/>
            <person name="Lechner B.E."/>
            <person name="Liimatainen K."/>
            <person name="Lipzen A."/>
            <person name="Lukacs Z."/>
            <person name="Mihaltcheva S."/>
            <person name="Morgado L.N."/>
            <person name="Niskanen T."/>
            <person name="Noordeloos M.E."/>
            <person name="Ohm R.A."/>
            <person name="Ortiz-Santana B."/>
            <person name="Ovrebo C."/>
            <person name="Racz N."/>
            <person name="Riley R."/>
            <person name="Savchenko A."/>
            <person name="Shiryaev A."/>
            <person name="Soop K."/>
            <person name="Spirin V."/>
            <person name="Szebenyi C."/>
            <person name="Tomsovsky M."/>
            <person name="Tulloss R.E."/>
            <person name="Uehling J."/>
            <person name="Grigoriev I.V."/>
            <person name="Vagvolgyi C."/>
            <person name="Papp T."/>
            <person name="Martin F.M."/>
            <person name="Miettinen O."/>
            <person name="Hibbett D.S."/>
            <person name="Nagy L.G."/>
        </authorList>
    </citation>
    <scope>NUCLEOTIDE SEQUENCE [LARGE SCALE GENOMIC DNA]</scope>
    <source>
        <strain evidence="1 2">CBS 309.79</strain>
    </source>
</reference>
<dbReference type="EMBL" id="ML178822">
    <property type="protein sequence ID" value="TFL02677.1"/>
    <property type="molecule type" value="Genomic_DNA"/>
</dbReference>
<gene>
    <name evidence="1" type="ORF">BDV98DRAFT_437244</name>
</gene>